<dbReference type="EMBL" id="RCHS01004089">
    <property type="protein sequence ID" value="RMX37654.1"/>
    <property type="molecule type" value="Genomic_DNA"/>
</dbReference>
<sequence length="94" mass="10443">MPKNMNKLGGWNAFSRYHVEGRRTKSLPPVFPVTEVSSTNNSQLRKQTAFVQLGLLHPRSVFGLSTLPNFDEDSQLLQQASVSLAERGIELVAC</sequence>
<evidence type="ECO:0000313" key="2">
    <source>
        <dbReference type="Proteomes" id="UP000275408"/>
    </source>
</evidence>
<protein>
    <submittedName>
        <fullName evidence="1">Uncharacterized protein</fullName>
    </submittedName>
</protein>
<reference evidence="1 2" key="1">
    <citation type="journal article" date="2018" name="Sci. Rep.">
        <title>Comparative analysis of the Pocillopora damicornis genome highlights role of immune system in coral evolution.</title>
        <authorList>
            <person name="Cunning R."/>
            <person name="Bay R.A."/>
            <person name="Gillette P."/>
            <person name="Baker A.C."/>
            <person name="Traylor-Knowles N."/>
        </authorList>
    </citation>
    <scope>NUCLEOTIDE SEQUENCE [LARGE SCALE GENOMIC DNA]</scope>
    <source>
        <strain evidence="1">RSMAS</strain>
        <tissue evidence="1">Whole animal</tissue>
    </source>
</reference>
<dbReference type="AlphaFoldDB" id="A0A3M6T8Q0"/>
<comment type="caution">
    <text evidence="1">The sequence shown here is derived from an EMBL/GenBank/DDBJ whole genome shotgun (WGS) entry which is preliminary data.</text>
</comment>
<proteinExistence type="predicted"/>
<evidence type="ECO:0000313" key="1">
    <source>
        <dbReference type="EMBL" id="RMX37654.1"/>
    </source>
</evidence>
<name>A0A3M6T8Q0_POCDA</name>
<dbReference type="Proteomes" id="UP000275408">
    <property type="component" value="Unassembled WGS sequence"/>
</dbReference>
<gene>
    <name evidence="1" type="ORF">pdam_00004291</name>
</gene>
<keyword evidence="2" id="KW-1185">Reference proteome</keyword>
<organism evidence="1 2">
    <name type="scientific">Pocillopora damicornis</name>
    <name type="common">Cauliflower coral</name>
    <name type="synonym">Millepora damicornis</name>
    <dbReference type="NCBI Taxonomy" id="46731"/>
    <lineage>
        <taxon>Eukaryota</taxon>
        <taxon>Metazoa</taxon>
        <taxon>Cnidaria</taxon>
        <taxon>Anthozoa</taxon>
        <taxon>Hexacorallia</taxon>
        <taxon>Scleractinia</taxon>
        <taxon>Astrocoeniina</taxon>
        <taxon>Pocilloporidae</taxon>
        <taxon>Pocillopora</taxon>
    </lineage>
</organism>
<accession>A0A3M6T8Q0</accession>